<keyword evidence="6" id="KW-0732">Signal</keyword>
<dbReference type="GO" id="GO:0015918">
    <property type="term" value="P:sterol transport"/>
    <property type="evidence" value="ECO:0007669"/>
    <property type="project" value="TreeGrafter"/>
</dbReference>
<evidence type="ECO:0000256" key="16">
    <source>
        <dbReference type="SAM" id="Phobius"/>
    </source>
</evidence>
<evidence type="ECO:0000256" key="10">
    <source>
        <dbReference type="ARBA" id="ARBA00023136"/>
    </source>
</evidence>
<keyword evidence="5 16" id="KW-0812">Transmembrane</keyword>
<evidence type="ECO:0000256" key="11">
    <source>
        <dbReference type="ARBA" id="ARBA00023157"/>
    </source>
</evidence>
<evidence type="ECO:0000256" key="5">
    <source>
        <dbReference type="ARBA" id="ARBA00022692"/>
    </source>
</evidence>
<reference evidence="18" key="1">
    <citation type="submission" date="2021-01" db="UniProtKB">
        <authorList>
            <consortium name="EnsemblMetazoa"/>
        </authorList>
    </citation>
    <scope>IDENTIFICATION</scope>
</reference>
<keyword evidence="11" id="KW-1015">Disulfide bond</keyword>
<dbReference type="PANTHER" id="PTHR45727">
    <property type="entry name" value="NPC INTRACELLULAR CHOLESTEROL TRANSPORTER 1"/>
    <property type="match status" value="1"/>
</dbReference>
<dbReference type="Proteomes" id="UP000594262">
    <property type="component" value="Unplaced"/>
</dbReference>
<dbReference type="Pfam" id="PF12349">
    <property type="entry name" value="Sterol-sensing"/>
    <property type="match status" value="1"/>
</dbReference>
<dbReference type="InterPro" id="IPR053958">
    <property type="entry name" value="HMGCR/SNAP/NPC1-like_SSD"/>
</dbReference>
<feature type="transmembrane region" description="Helical" evidence="16">
    <location>
        <begin position="798"/>
        <end position="819"/>
    </location>
</feature>
<keyword evidence="3" id="KW-0813">Transport</keyword>
<dbReference type="PROSITE" id="PS50156">
    <property type="entry name" value="SSD"/>
    <property type="match status" value="1"/>
</dbReference>
<evidence type="ECO:0000256" key="8">
    <source>
        <dbReference type="ARBA" id="ARBA00023055"/>
    </source>
</evidence>
<evidence type="ECO:0000256" key="2">
    <source>
        <dbReference type="ARBA" id="ARBA00005585"/>
    </source>
</evidence>
<name>A0A7M5VA12_9CNID</name>
<comment type="similarity">
    <text evidence="2">Belongs to the patched family.</text>
</comment>
<evidence type="ECO:0000256" key="9">
    <source>
        <dbReference type="ARBA" id="ARBA00023098"/>
    </source>
</evidence>
<feature type="transmembrane region" description="Helical" evidence="16">
    <location>
        <begin position="756"/>
        <end position="777"/>
    </location>
</feature>
<dbReference type="Pfam" id="PF16414">
    <property type="entry name" value="NPC1_N"/>
    <property type="match status" value="1"/>
</dbReference>
<keyword evidence="14" id="KW-0753">Steroid metabolism</keyword>
<accession>A0A7M5VA12</accession>
<evidence type="ECO:0000256" key="6">
    <source>
        <dbReference type="ARBA" id="ARBA00022729"/>
    </source>
</evidence>
<dbReference type="OrthoDB" id="6510177at2759"/>
<evidence type="ECO:0000256" key="12">
    <source>
        <dbReference type="ARBA" id="ARBA00023166"/>
    </source>
</evidence>
<dbReference type="GO" id="GO:0012505">
    <property type="term" value="C:endomembrane system"/>
    <property type="evidence" value="ECO:0007669"/>
    <property type="project" value="UniProtKB-SubCell"/>
</dbReference>
<dbReference type="GO" id="GO:0005319">
    <property type="term" value="F:lipid transporter activity"/>
    <property type="evidence" value="ECO:0007669"/>
    <property type="project" value="InterPro"/>
</dbReference>
<sequence>ISKIAFLHAKYENIVQSFLPRHSGLVVESNHPFDPKIFINSNWIVSIDYFLLDMKYRMITLFKFMVLLYAGSQVLAQTNIRKDGYCVMYGQMAPGTEIVNPYNGPAKNFSEESYKILAETCPHLAHGINETVGCCGIGQLKSLEKNLKTAATLFSRCPSCSKNFYNMWCDFTCSPNQSKFMDYTYGMATYYVSDKYANDLYGSCKDVTFPGSNGKVMDLMCGTTAKLCTTEKFLKFVGTPGNGAPFNIMFNIGLNVSGVENHDAHMVGCNETYAISSDKNSTVCSCQDCQPSCPVPPSPPQPKPIKYIMGIRETYFITGVVLLVWVFVFLAFSVFEIFRSRDSSLEARADAVHSGSVSSNGSGYHNSTTALYGGYQQNPGKCVGLGIKAEEFLQKIFQKWGTLCASHPWKVILVSLFFILVCSLGLLKFTVITNPVELWSSPTTQARMEKSYYDEKFTPFYRTEQVIITSTVKNNTEEFYPYQVSSPTNFSGIMTKEMLFRVLDLQLDLMNLTAEYNGETVALNDICYQPLYPDNKDCAVMSVLQYWQLDAKKLNMCITNMDSDCSAGFGSRAADWHDQFSGCTKNPTAMELEPHMKLPCMGKFGGPVTPKLALGGFEGDDYSTATTLIITFVVNNHRDESKNKKAEAWEKVFIDYLKKWEQDPELSANLTIAYTSERSIQDEITRASESDVLTIAISYCLMFLYIAVGLGQFRSLSRMLIDAKITVGIIGVLIVLLSVAASLGACSYFGTPATLIIIEVIPFLVLAVGVDNIFILVQALQRDIRLPAENTSEQVGRVVGVVGPSMLLSSLSESVAFGFGALSTMPAVHTFAVFACFAVFFNFILQMTMLVAVVTLDKKRQDNSRYDILCCASGDKNAPNSEECCEGGVLHFIVKKIYAPTLMLYPVRVTVILVFSIYLGISACFITNLSLGISQTIALPRDSFLMNYFGNLSTYLKTGAPVYFVVKDGFDYSKVENQNLLCGSSGCNSNSLLGEVFFSSLNPNYTSVALPASSWLDDYFSWLDPDVKCCRLRNGSTPLNMNFCPATDPLEWRNCTSCLPKNESAQRPRPAEFRKFLQQYLKDNPSKDCSKGGHAAYGGAVKLNAPVDGEYSVDASYFMTYHTVSTTSDEFTHSMKYARELASNMTERINHDVFAYSVFYVFYEQYLTIVSDTWKDLLICASGVFAVTFLLMGFNFGLAFCIIVTVAMIVVDLMGLMYLWNISLNAVSLVNLMMAIGISVEFCAHIGRAFSTSPYSSRVKRAEDALGTVGSSVLSGITITKFVGVFVLWFSKSELFEIYYFRMYMGIIIMGFLHGLVFLPVFLSYVGPASRATEEDVKRASMATNAHPAAREKKLISA</sequence>
<keyword evidence="12" id="KW-1207">Sterol metabolism</keyword>
<protein>
    <recommendedName>
        <fullName evidence="17">SSD domain-containing protein</fullName>
    </recommendedName>
</protein>
<evidence type="ECO:0000256" key="13">
    <source>
        <dbReference type="ARBA" id="ARBA00023180"/>
    </source>
</evidence>
<dbReference type="Gene3D" id="1.20.1640.10">
    <property type="entry name" value="Multidrug efflux transporter AcrB transmembrane domain"/>
    <property type="match status" value="2"/>
</dbReference>
<dbReference type="SUPFAM" id="SSF82866">
    <property type="entry name" value="Multidrug efflux transporter AcrB transmembrane domain"/>
    <property type="match status" value="2"/>
</dbReference>
<evidence type="ECO:0000256" key="7">
    <source>
        <dbReference type="ARBA" id="ARBA00022989"/>
    </source>
</evidence>
<dbReference type="Pfam" id="PF22314">
    <property type="entry name" value="NPC1_MLD"/>
    <property type="match status" value="1"/>
</dbReference>
<feature type="transmembrane region" description="Helical" evidence="16">
    <location>
        <begin position="725"/>
        <end position="750"/>
    </location>
</feature>
<keyword evidence="8" id="KW-0445">Lipid transport</keyword>
<feature type="domain" description="SSD" evidence="17">
    <location>
        <begin position="691"/>
        <end position="856"/>
    </location>
</feature>
<dbReference type="EnsemblMetazoa" id="CLYHEMT012403.1">
    <property type="protein sequence ID" value="CLYHEMP012403.1"/>
    <property type="gene ID" value="CLYHEMG012403"/>
</dbReference>
<comment type="subcellular location">
    <subcellularLocation>
        <location evidence="1">Endomembrane system</location>
        <topology evidence="1">Multi-pass membrane protein</topology>
    </subcellularLocation>
</comment>
<dbReference type="GO" id="GO:0032934">
    <property type="term" value="F:sterol binding"/>
    <property type="evidence" value="ECO:0007669"/>
    <property type="project" value="TreeGrafter"/>
</dbReference>
<keyword evidence="19" id="KW-1185">Reference proteome</keyword>
<evidence type="ECO:0000256" key="1">
    <source>
        <dbReference type="ARBA" id="ARBA00004127"/>
    </source>
</evidence>
<proteinExistence type="inferred from homology"/>
<feature type="transmembrane region" description="Helical" evidence="16">
    <location>
        <begin position="1177"/>
        <end position="1210"/>
    </location>
</feature>
<dbReference type="FunFam" id="1.20.1640.10:FF:000008">
    <property type="entry name" value="NPC intracellular cholesterol transporter 1"/>
    <property type="match status" value="1"/>
</dbReference>
<keyword evidence="7 16" id="KW-1133">Transmembrane helix</keyword>
<feature type="transmembrane region" description="Helical" evidence="16">
    <location>
        <begin position="1303"/>
        <end position="1326"/>
    </location>
</feature>
<evidence type="ECO:0000259" key="17">
    <source>
        <dbReference type="PROSITE" id="PS50156"/>
    </source>
</evidence>
<comment type="catalytic activity">
    <reaction evidence="15">
        <text>cholesterol(in) = cholesterol(out)</text>
        <dbReference type="Rhea" id="RHEA:39747"/>
        <dbReference type="ChEBI" id="CHEBI:16113"/>
    </reaction>
</comment>
<feature type="transmembrane region" description="Helical" evidence="16">
    <location>
        <begin position="411"/>
        <end position="431"/>
    </location>
</feature>
<evidence type="ECO:0000256" key="4">
    <source>
        <dbReference type="ARBA" id="ARBA00022548"/>
    </source>
</evidence>
<evidence type="ECO:0000256" key="3">
    <source>
        <dbReference type="ARBA" id="ARBA00022448"/>
    </source>
</evidence>
<dbReference type="InterPro" id="IPR004765">
    <property type="entry name" value="NPC1-like"/>
</dbReference>
<dbReference type="GO" id="GO:0016020">
    <property type="term" value="C:membrane"/>
    <property type="evidence" value="ECO:0007669"/>
    <property type="project" value="InterPro"/>
</dbReference>
<dbReference type="PANTHER" id="PTHR45727:SF2">
    <property type="entry name" value="NPC INTRACELLULAR CHOLESTEROL TRANSPORTER 1"/>
    <property type="match status" value="1"/>
</dbReference>
<dbReference type="GO" id="GO:0008203">
    <property type="term" value="P:cholesterol metabolic process"/>
    <property type="evidence" value="ECO:0007669"/>
    <property type="project" value="UniProtKB-KW"/>
</dbReference>
<keyword evidence="10 16" id="KW-0472">Membrane</keyword>
<keyword evidence="13" id="KW-0325">Glycoprotein</keyword>
<evidence type="ECO:0000313" key="19">
    <source>
        <dbReference type="Proteomes" id="UP000594262"/>
    </source>
</evidence>
<keyword evidence="9" id="KW-0443">Lipid metabolism</keyword>
<dbReference type="InterPro" id="IPR053956">
    <property type="entry name" value="NPC1_MLD"/>
</dbReference>
<feature type="transmembrane region" description="Helical" evidence="16">
    <location>
        <begin position="1222"/>
        <end position="1244"/>
    </location>
</feature>
<evidence type="ECO:0000256" key="14">
    <source>
        <dbReference type="ARBA" id="ARBA00023221"/>
    </source>
</evidence>
<dbReference type="NCBIfam" id="TIGR00917">
    <property type="entry name" value="2A060601"/>
    <property type="match status" value="1"/>
</dbReference>
<dbReference type="InterPro" id="IPR032190">
    <property type="entry name" value="NPC1_N"/>
</dbReference>
<feature type="transmembrane region" description="Helical" evidence="16">
    <location>
        <begin position="1265"/>
        <end position="1291"/>
    </location>
</feature>
<feature type="transmembrane region" description="Helical" evidence="16">
    <location>
        <begin position="315"/>
        <end position="338"/>
    </location>
</feature>
<evidence type="ECO:0000313" key="18">
    <source>
        <dbReference type="EnsemblMetazoa" id="CLYHEMP012403.1"/>
    </source>
</evidence>
<evidence type="ECO:0000256" key="15">
    <source>
        <dbReference type="ARBA" id="ARBA00034049"/>
    </source>
</evidence>
<feature type="transmembrane region" description="Helical" evidence="16">
    <location>
        <begin position="831"/>
        <end position="856"/>
    </location>
</feature>
<organism evidence="18 19">
    <name type="scientific">Clytia hemisphaerica</name>
    <dbReference type="NCBI Taxonomy" id="252671"/>
    <lineage>
        <taxon>Eukaryota</taxon>
        <taxon>Metazoa</taxon>
        <taxon>Cnidaria</taxon>
        <taxon>Hydrozoa</taxon>
        <taxon>Hydroidolina</taxon>
        <taxon>Leptothecata</taxon>
        <taxon>Obeliida</taxon>
        <taxon>Clytiidae</taxon>
        <taxon>Clytia</taxon>
    </lineage>
</organism>
<feature type="transmembrane region" description="Helical" evidence="16">
    <location>
        <begin position="692"/>
        <end position="713"/>
    </location>
</feature>
<keyword evidence="4" id="KW-0153">Cholesterol metabolism</keyword>
<dbReference type="InterPro" id="IPR000731">
    <property type="entry name" value="SSD"/>
</dbReference>